<name>A0A3L6TTC2_PANMI</name>
<sequence length="342" mass="36320">MQYHIEGCDELAAAEANRDGSISMAPLWQSKRRSLVRTSARWQRHLVAPRGEAAEKGERSCLRESRELKRLEGRGAAGRLAEKARWGADVACKEQRAQQSSPGPTSSLQLLDRRPHLPPTLVLTIPALPSGSSICEIRIRRTARSDEHSNSNGGGGGHHHGYEWKFPAALSANTTSVHVTALDGVVNVNSLFTVAVFVGLSLATPGQLRSLAGDPSCDAGPGMARSLLVLEVVAFSSFLFSSLVAQGLKLALNLINSKDPHDAIRAHIDARVLRLGMLASAVGSVVGCVFLMVSMVMVVQIRLGTLGCASNRAAAKAAAGLVGLVTTALAVYIGTVFYTFTH</sequence>
<evidence type="ECO:0000313" key="3">
    <source>
        <dbReference type="EMBL" id="RLN43420.1"/>
    </source>
</evidence>
<feature type="transmembrane region" description="Helical" evidence="2">
    <location>
        <begin position="227"/>
        <end position="252"/>
    </location>
</feature>
<feature type="compositionally biased region" description="Polar residues" evidence="1">
    <location>
        <begin position="97"/>
        <end position="109"/>
    </location>
</feature>
<dbReference type="STRING" id="4540.A0A3L6TTC2"/>
<accession>A0A3L6TTC2</accession>
<dbReference type="Proteomes" id="UP000275267">
    <property type="component" value="Unassembled WGS sequence"/>
</dbReference>
<organism evidence="3 4">
    <name type="scientific">Panicum miliaceum</name>
    <name type="common">Proso millet</name>
    <name type="synonym">Broomcorn millet</name>
    <dbReference type="NCBI Taxonomy" id="4540"/>
    <lineage>
        <taxon>Eukaryota</taxon>
        <taxon>Viridiplantae</taxon>
        <taxon>Streptophyta</taxon>
        <taxon>Embryophyta</taxon>
        <taxon>Tracheophyta</taxon>
        <taxon>Spermatophyta</taxon>
        <taxon>Magnoliopsida</taxon>
        <taxon>Liliopsida</taxon>
        <taxon>Poales</taxon>
        <taxon>Poaceae</taxon>
        <taxon>PACMAD clade</taxon>
        <taxon>Panicoideae</taxon>
        <taxon>Panicodae</taxon>
        <taxon>Paniceae</taxon>
        <taxon>Panicinae</taxon>
        <taxon>Panicum</taxon>
        <taxon>Panicum sect. Panicum</taxon>
    </lineage>
</organism>
<keyword evidence="2" id="KW-0812">Transmembrane</keyword>
<dbReference type="EMBL" id="PQIB02000001">
    <property type="protein sequence ID" value="RLN43420.1"/>
    <property type="molecule type" value="Genomic_DNA"/>
</dbReference>
<keyword evidence="4" id="KW-1185">Reference proteome</keyword>
<feature type="transmembrane region" description="Helical" evidence="2">
    <location>
        <begin position="317"/>
        <end position="340"/>
    </location>
</feature>
<reference evidence="4" key="1">
    <citation type="journal article" date="2019" name="Nat. Commun.">
        <title>The genome of broomcorn millet.</title>
        <authorList>
            <person name="Zou C."/>
            <person name="Miki D."/>
            <person name="Li D."/>
            <person name="Tang Q."/>
            <person name="Xiao L."/>
            <person name="Rajput S."/>
            <person name="Deng P."/>
            <person name="Jia W."/>
            <person name="Huang R."/>
            <person name="Zhang M."/>
            <person name="Sun Y."/>
            <person name="Hu J."/>
            <person name="Fu X."/>
            <person name="Schnable P.S."/>
            <person name="Li F."/>
            <person name="Zhang H."/>
            <person name="Feng B."/>
            <person name="Zhu X."/>
            <person name="Liu R."/>
            <person name="Schnable J.C."/>
            <person name="Zhu J.-K."/>
            <person name="Zhang H."/>
        </authorList>
    </citation>
    <scope>NUCLEOTIDE SEQUENCE [LARGE SCALE GENOMIC DNA]</scope>
</reference>
<dbReference type="PANTHER" id="PTHR33430:SF6">
    <property type="entry name" value="MATERNAL EFFECT EMBRYO ARREST PROTEIN"/>
    <property type="match status" value="1"/>
</dbReference>
<evidence type="ECO:0008006" key="5">
    <source>
        <dbReference type="Google" id="ProtNLM"/>
    </source>
</evidence>
<dbReference type="PANTHER" id="PTHR33430">
    <property type="entry name" value="MATERNAL EFFECT EMBRYO ARREST PROTEIN"/>
    <property type="match status" value="1"/>
</dbReference>
<dbReference type="OrthoDB" id="666653at2759"/>
<keyword evidence="2" id="KW-0472">Membrane</keyword>
<feature type="region of interest" description="Disordered" evidence="1">
    <location>
        <begin position="91"/>
        <end position="112"/>
    </location>
</feature>
<evidence type="ECO:0000313" key="4">
    <source>
        <dbReference type="Proteomes" id="UP000275267"/>
    </source>
</evidence>
<gene>
    <name evidence="3" type="ORF">C2845_PM01G44960</name>
</gene>
<protein>
    <recommendedName>
        <fullName evidence="5">Maternal effect embryo arrest protein</fullName>
    </recommendedName>
</protein>
<evidence type="ECO:0000256" key="1">
    <source>
        <dbReference type="SAM" id="MobiDB-lite"/>
    </source>
</evidence>
<feature type="transmembrane region" description="Helical" evidence="2">
    <location>
        <begin position="272"/>
        <end position="297"/>
    </location>
</feature>
<comment type="caution">
    <text evidence="3">The sequence shown here is derived from an EMBL/GenBank/DDBJ whole genome shotgun (WGS) entry which is preliminary data.</text>
</comment>
<evidence type="ECO:0000256" key="2">
    <source>
        <dbReference type="SAM" id="Phobius"/>
    </source>
</evidence>
<dbReference type="AlphaFoldDB" id="A0A3L6TTC2"/>
<keyword evidence="2" id="KW-1133">Transmembrane helix</keyword>
<proteinExistence type="predicted"/>